<evidence type="ECO:0000256" key="6">
    <source>
        <dbReference type="ARBA" id="ARBA00022801"/>
    </source>
</evidence>
<dbReference type="Pfam" id="PF05922">
    <property type="entry name" value="Inhibitor_I9"/>
    <property type="match status" value="1"/>
</dbReference>
<dbReference type="GO" id="GO:0006508">
    <property type="term" value="P:proteolysis"/>
    <property type="evidence" value="ECO:0007669"/>
    <property type="project" value="UniProtKB-KW"/>
</dbReference>
<dbReference type="InterPro" id="IPR023828">
    <property type="entry name" value="Peptidase_S8_Ser-AS"/>
</dbReference>
<feature type="domain" description="Subtilisin-like protease fibronectin type-III" evidence="13">
    <location>
        <begin position="619"/>
        <end position="724"/>
    </location>
</feature>
<evidence type="ECO:0000256" key="5">
    <source>
        <dbReference type="ARBA" id="ARBA00022729"/>
    </source>
</evidence>
<dbReference type="InterPro" id="IPR000209">
    <property type="entry name" value="Peptidase_S8/S53_dom"/>
</dbReference>
<dbReference type="Gene3D" id="2.60.40.2310">
    <property type="match status" value="1"/>
</dbReference>
<gene>
    <name evidence="14" type="ORF">CJ030_MR4G002174</name>
</gene>
<evidence type="ECO:0000256" key="4">
    <source>
        <dbReference type="ARBA" id="ARBA00022670"/>
    </source>
</evidence>
<dbReference type="Gene3D" id="3.30.70.80">
    <property type="entry name" value="Peptidase S8 propeptide/proteinase inhibitor I9"/>
    <property type="match status" value="1"/>
</dbReference>
<feature type="domain" description="Inhibitor I9" evidence="12">
    <location>
        <begin position="1"/>
        <end position="81"/>
    </location>
</feature>
<feature type="active site" description="Charge relay system" evidence="9 10">
    <location>
        <position position="506"/>
    </location>
</feature>
<dbReference type="FunFam" id="3.40.50.200:FF:000006">
    <property type="entry name" value="Subtilisin-like protease SBT1.5"/>
    <property type="match status" value="1"/>
</dbReference>
<dbReference type="Pfam" id="PF17766">
    <property type="entry name" value="fn3_6"/>
    <property type="match status" value="1"/>
</dbReference>
<evidence type="ECO:0000259" key="11">
    <source>
        <dbReference type="Pfam" id="PF00082"/>
    </source>
</evidence>
<feature type="domain" description="Peptidase S8/S53" evidence="11">
    <location>
        <begin position="105"/>
        <end position="543"/>
    </location>
</feature>
<dbReference type="CDD" id="cd04852">
    <property type="entry name" value="Peptidases_S8_3"/>
    <property type="match status" value="1"/>
</dbReference>
<sequence>MDKSHMPTAFTSHHHWYSSILDSLNSPNPTSLEEYKSTSSFVYTYNHVLHGFSASLSPEEYETLRKSPGFVSAYVDRNATLDTTHTPEFLSLNPSTGLWPASNYGEDVIIGVIDSGVWPESESFKDDGMNTKVPAKWKGICQAGEGFNSSMCNSKLIGVRYFNNDIIAANPGINLRMNSARDTVGHGTHTASTAAGNYVSDASYFGYGKGTARGIAPRARVAVYKVNWDEGRYASDVLAGIDQAIADGVDVISISLGFDGVPLYEDPIAIASFAAMEKDVVVSTSAGNAGPLPRTLHNGIPWVLTAAAGTIDRSFAGSLTLGDDQIIPGWTLFPANAIIKSSPLVYNKSISACNSSELLYEVLDGVVICEPVGSIYDQIDHISTSNVAGAILISNDTKLFELGEVPCPCLVISPEDAAAVIKYAEASPIPLATITFRKTKISTKPAPAVAYYSSRGPSPSYPGVLKPDIMAPGSLVLAAWIPYESTAQIGPNVYLSSDYNLISGTSMSCPHVSGVVALLKGAHPKWSAAAIRSAVITSANPLDNSLNPIRDNGKKYQLASPLAMGAGHIDPNRALDPGLIYDATPKDYINLLCSMKLNKTQLLAIIRSDSYDCSNPSSDLNYPSFIALYNQTRMPGEVLVQKFQRTVTNVGDEVATYKATVNAPKGSAVRVSPNTLVFKRKYEMQSYTLTIKSRSWDKKPDISYGELVWVQEKGKHVVRSPIVVSPNIPHGNVAL</sequence>
<dbReference type="InterPro" id="IPR036852">
    <property type="entry name" value="Peptidase_S8/S53_dom_sf"/>
</dbReference>
<dbReference type="GO" id="GO:0009609">
    <property type="term" value="P:response to symbiotic bacterium"/>
    <property type="evidence" value="ECO:0007669"/>
    <property type="project" value="UniProtKB-ARBA"/>
</dbReference>
<dbReference type="Proteomes" id="UP000516437">
    <property type="component" value="Chromosome 4"/>
</dbReference>
<evidence type="ECO:0000259" key="13">
    <source>
        <dbReference type="Pfam" id="PF17766"/>
    </source>
</evidence>
<comment type="similarity">
    <text evidence="2 10">Belongs to the peptidase S8 family.</text>
</comment>
<evidence type="ECO:0000256" key="9">
    <source>
        <dbReference type="PIRSR" id="PIRSR615500-1"/>
    </source>
</evidence>
<dbReference type="OrthoDB" id="206201at2759"/>
<keyword evidence="3" id="KW-0964">Secreted</keyword>
<dbReference type="AlphaFoldDB" id="A0A6A1VWY5"/>
<accession>A0A6A1VWY5</accession>
<evidence type="ECO:0000313" key="14">
    <source>
        <dbReference type="EMBL" id="KAB1216586.1"/>
    </source>
</evidence>
<comment type="caution">
    <text evidence="14">The sequence shown here is derived from an EMBL/GenBank/DDBJ whole genome shotgun (WGS) entry which is preliminary data.</text>
</comment>
<keyword evidence="8" id="KW-0325">Glycoprotein</keyword>
<dbReference type="InterPro" id="IPR034197">
    <property type="entry name" value="Peptidases_S8_3"/>
</dbReference>
<comment type="subcellular location">
    <subcellularLocation>
        <location evidence="1">Secreted</location>
    </subcellularLocation>
</comment>
<keyword evidence="6 10" id="KW-0378">Hydrolase</keyword>
<dbReference type="EMBL" id="RXIC02000022">
    <property type="protein sequence ID" value="KAB1216586.1"/>
    <property type="molecule type" value="Genomic_DNA"/>
</dbReference>
<keyword evidence="7 10" id="KW-0720">Serine protease</keyword>
<evidence type="ECO:0000259" key="12">
    <source>
        <dbReference type="Pfam" id="PF05922"/>
    </source>
</evidence>
<feature type="active site" description="Charge relay system" evidence="9 10">
    <location>
        <position position="114"/>
    </location>
</feature>
<dbReference type="Gene3D" id="3.40.50.200">
    <property type="entry name" value="Peptidase S8/S53 domain"/>
    <property type="match status" value="1"/>
</dbReference>
<keyword evidence="15" id="KW-1185">Reference proteome</keyword>
<organism evidence="14 15">
    <name type="scientific">Morella rubra</name>
    <name type="common">Chinese bayberry</name>
    <dbReference type="NCBI Taxonomy" id="262757"/>
    <lineage>
        <taxon>Eukaryota</taxon>
        <taxon>Viridiplantae</taxon>
        <taxon>Streptophyta</taxon>
        <taxon>Embryophyta</taxon>
        <taxon>Tracheophyta</taxon>
        <taxon>Spermatophyta</taxon>
        <taxon>Magnoliopsida</taxon>
        <taxon>eudicotyledons</taxon>
        <taxon>Gunneridae</taxon>
        <taxon>Pentapetalae</taxon>
        <taxon>rosids</taxon>
        <taxon>fabids</taxon>
        <taxon>Fagales</taxon>
        <taxon>Myricaceae</taxon>
        <taxon>Morella</taxon>
    </lineage>
</organism>
<feature type="active site" description="Charge relay system" evidence="9 10">
    <location>
        <position position="186"/>
    </location>
</feature>
<dbReference type="InterPro" id="IPR010259">
    <property type="entry name" value="S8pro/Inhibitor_I9"/>
</dbReference>
<evidence type="ECO:0000256" key="1">
    <source>
        <dbReference type="ARBA" id="ARBA00004613"/>
    </source>
</evidence>
<dbReference type="GO" id="GO:0004252">
    <property type="term" value="F:serine-type endopeptidase activity"/>
    <property type="evidence" value="ECO:0007669"/>
    <property type="project" value="UniProtKB-UniRule"/>
</dbReference>
<evidence type="ECO:0000256" key="8">
    <source>
        <dbReference type="ARBA" id="ARBA00023180"/>
    </source>
</evidence>
<dbReference type="PROSITE" id="PS00138">
    <property type="entry name" value="SUBTILASE_SER"/>
    <property type="match status" value="1"/>
</dbReference>
<dbReference type="PROSITE" id="PS51892">
    <property type="entry name" value="SUBTILASE"/>
    <property type="match status" value="1"/>
</dbReference>
<evidence type="ECO:0000256" key="10">
    <source>
        <dbReference type="PROSITE-ProRule" id="PRU01240"/>
    </source>
</evidence>
<evidence type="ECO:0000256" key="2">
    <source>
        <dbReference type="ARBA" id="ARBA00011073"/>
    </source>
</evidence>
<name>A0A6A1VWY5_9ROSI</name>
<dbReference type="GO" id="GO:0005576">
    <property type="term" value="C:extracellular region"/>
    <property type="evidence" value="ECO:0007669"/>
    <property type="project" value="UniProtKB-SubCell"/>
</dbReference>
<reference evidence="14 15" key="1">
    <citation type="journal article" date="2019" name="Plant Biotechnol. J.">
        <title>The red bayberry genome and genetic basis of sex determination.</title>
        <authorList>
            <person name="Jia H.M."/>
            <person name="Jia H.J."/>
            <person name="Cai Q.L."/>
            <person name="Wang Y."/>
            <person name="Zhao H.B."/>
            <person name="Yang W.F."/>
            <person name="Wang G.Y."/>
            <person name="Li Y.H."/>
            <person name="Zhan D.L."/>
            <person name="Shen Y.T."/>
            <person name="Niu Q.F."/>
            <person name="Chang L."/>
            <person name="Qiu J."/>
            <person name="Zhao L."/>
            <person name="Xie H.B."/>
            <person name="Fu W.Y."/>
            <person name="Jin J."/>
            <person name="Li X.W."/>
            <person name="Jiao Y."/>
            <person name="Zhou C.C."/>
            <person name="Tu T."/>
            <person name="Chai C.Y."/>
            <person name="Gao J.L."/>
            <person name="Fan L.J."/>
            <person name="van de Weg E."/>
            <person name="Wang J.Y."/>
            <person name="Gao Z.S."/>
        </authorList>
    </citation>
    <scope>NUCLEOTIDE SEQUENCE [LARGE SCALE GENOMIC DNA]</scope>
    <source>
        <tissue evidence="14">Leaves</tissue>
    </source>
</reference>
<dbReference type="FunFam" id="3.30.70.80:FF:000003">
    <property type="entry name" value="Subtilisin-like protease SBT1.9"/>
    <property type="match status" value="1"/>
</dbReference>
<evidence type="ECO:0000313" key="15">
    <source>
        <dbReference type="Proteomes" id="UP000516437"/>
    </source>
</evidence>
<dbReference type="CDD" id="cd02120">
    <property type="entry name" value="PA_subtilisin_like"/>
    <property type="match status" value="1"/>
</dbReference>
<dbReference type="PANTHER" id="PTHR10795">
    <property type="entry name" value="PROPROTEIN CONVERTASE SUBTILISIN/KEXIN"/>
    <property type="match status" value="1"/>
</dbReference>
<proteinExistence type="inferred from homology"/>
<evidence type="ECO:0000256" key="7">
    <source>
        <dbReference type="ARBA" id="ARBA00022825"/>
    </source>
</evidence>
<keyword evidence="5" id="KW-0732">Signal</keyword>
<dbReference type="Gene3D" id="3.50.30.30">
    <property type="match status" value="1"/>
</dbReference>
<dbReference type="PRINTS" id="PR00723">
    <property type="entry name" value="SUBTILISIN"/>
</dbReference>
<dbReference type="InterPro" id="IPR015500">
    <property type="entry name" value="Peptidase_S8_subtilisin-rel"/>
</dbReference>
<dbReference type="SUPFAM" id="SSF52743">
    <property type="entry name" value="Subtilisin-like"/>
    <property type="match status" value="1"/>
</dbReference>
<dbReference type="Pfam" id="PF00082">
    <property type="entry name" value="Peptidase_S8"/>
    <property type="match status" value="1"/>
</dbReference>
<keyword evidence="4 10" id="KW-0645">Protease</keyword>
<protein>
    <submittedName>
        <fullName evidence="14">Subtilisin-like protease</fullName>
    </submittedName>
</protein>
<dbReference type="InterPro" id="IPR037045">
    <property type="entry name" value="S8pro/Inhibitor_I9_sf"/>
</dbReference>
<dbReference type="InterPro" id="IPR041469">
    <property type="entry name" value="Subtilisin-like_FN3"/>
</dbReference>
<dbReference type="InterPro" id="IPR045051">
    <property type="entry name" value="SBT"/>
</dbReference>
<evidence type="ECO:0000256" key="3">
    <source>
        <dbReference type="ARBA" id="ARBA00022525"/>
    </source>
</evidence>